<dbReference type="AlphaFoldDB" id="A0AA86TZJ7"/>
<dbReference type="EMBL" id="CAXDID020000402">
    <property type="protein sequence ID" value="CAL6087691.1"/>
    <property type="molecule type" value="Genomic_DNA"/>
</dbReference>
<evidence type="ECO:0000256" key="2">
    <source>
        <dbReference type="ARBA" id="ARBA00022448"/>
    </source>
</evidence>
<name>A0AA86TZJ7_9EUKA</name>
<dbReference type="InterPro" id="IPR002842">
    <property type="entry name" value="ATPase_V1_Esu"/>
</dbReference>
<dbReference type="GO" id="GO:0046961">
    <property type="term" value="F:proton-transporting ATPase activity, rotational mechanism"/>
    <property type="evidence" value="ECO:0007669"/>
    <property type="project" value="InterPro"/>
</dbReference>
<protein>
    <submittedName>
        <fullName evidence="4 5">ATP synthase</fullName>
    </submittedName>
</protein>
<keyword evidence="6" id="KW-1185">Reference proteome</keyword>
<comment type="similarity">
    <text evidence="1">Belongs to the V-ATPase E subunit family.</text>
</comment>
<evidence type="ECO:0000256" key="3">
    <source>
        <dbReference type="ARBA" id="ARBA00023065"/>
    </source>
</evidence>
<dbReference type="Proteomes" id="UP001642409">
    <property type="component" value="Unassembled WGS sequence"/>
</dbReference>
<evidence type="ECO:0000313" key="6">
    <source>
        <dbReference type="Proteomes" id="UP001642409"/>
    </source>
</evidence>
<reference evidence="4" key="1">
    <citation type="submission" date="2023-06" db="EMBL/GenBank/DDBJ databases">
        <authorList>
            <person name="Kurt Z."/>
        </authorList>
    </citation>
    <scope>NUCLEOTIDE SEQUENCE</scope>
</reference>
<dbReference type="InterPro" id="IPR038495">
    <property type="entry name" value="ATPase_E_C"/>
</dbReference>
<dbReference type="SUPFAM" id="SSF160527">
    <property type="entry name" value="V-type ATPase subunit E-like"/>
    <property type="match status" value="1"/>
</dbReference>
<evidence type="ECO:0000313" key="5">
    <source>
        <dbReference type="EMBL" id="CAL6087691.1"/>
    </source>
</evidence>
<keyword evidence="2" id="KW-0813">Transport</keyword>
<keyword evidence="3" id="KW-0406">Ion transport</keyword>
<reference evidence="5 6" key="2">
    <citation type="submission" date="2024-07" db="EMBL/GenBank/DDBJ databases">
        <authorList>
            <person name="Akdeniz Z."/>
        </authorList>
    </citation>
    <scope>NUCLEOTIDE SEQUENCE [LARGE SCALE GENOMIC DNA]</scope>
</reference>
<dbReference type="GO" id="GO:0033178">
    <property type="term" value="C:proton-transporting two-sector ATPase complex, catalytic domain"/>
    <property type="evidence" value="ECO:0007669"/>
    <property type="project" value="InterPro"/>
</dbReference>
<evidence type="ECO:0000256" key="1">
    <source>
        <dbReference type="ARBA" id="ARBA00005901"/>
    </source>
</evidence>
<dbReference type="Gene3D" id="3.30.2320.30">
    <property type="entry name" value="ATP synthase, E subunit, C-terminal"/>
    <property type="match status" value="1"/>
</dbReference>
<organism evidence="4">
    <name type="scientific">Hexamita inflata</name>
    <dbReference type="NCBI Taxonomy" id="28002"/>
    <lineage>
        <taxon>Eukaryota</taxon>
        <taxon>Metamonada</taxon>
        <taxon>Diplomonadida</taxon>
        <taxon>Hexamitidae</taxon>
        <taxon>Hexamitinae</taxon>
        <taxon>Hexamita</taxon>
    </lineage>
</organism>
<dbReference type="PANTHER" id="PTHR45715">
    <property type="entry name" value="ATPASE H+-TRANSPORTING V1 SUBUNIT E1A-RELATED"/>
    <property type="match status" value="1"/>
</dbReference>
<proteinExistence type="inferred from homology"/>
<sequence length="205" mass="23802">MQEQLQYMSMLADYNDRAFEIEVESEMNASRIKRQMIMEEQTVINQSHTADVKILDQDSAIQRSSFISDSRKVLMEKTKGIFEDVRAKAEVEIMKKIDSDPTFYHSYLDNLIIKTSDTFEKRAVLCVAPADYEYVKSQIKRYSHEAELEFSMGQQLKIGERGVKIYNEKLTICVDSTIKQRLIQAMRFKAPELNAIVLPDVQLIE</sequence>
<comment type="caution">
    <text evidence="4">The sequence shown here is derived from an EMBL/GenBank/DDBJ whole genome shotgun (WGS) entry which is preliminary data.</text>
</comment>
<dbReference type="EMBL" id="CATOUU010000569">
    <property type="protein sequence ID" value="CAI9934451.1"/>
    <property type="molecule type" value="Genomic_DNA"/>
</dbReference>
<gene>
    <name evidence="4" type="ORF">HINF_LOCUS22096</name>
    <name evidence="5" type="ORF">HINF_LOCUS63768</name>
</gene>
<evidence type="ECO:0000313" key="4">
    <source>
        <dbReference type="EMBL" id="CAI9934451.1"/>
    </source>
</evidence>
<dbReference type="Pfam" id="PF01991">
    <property type="entry name" value="vATP-synt_E"/>
    <property type="match status" value="1"/>
</dbReference>
<accession>A0AA86TZJ7</accession>